<dbReference type="AlphaFoldDB" id="A0A9P6AHM9"/>
<keyword evidence="3" id="KW-1185">Reference proteome</keyword>
<gene>
    <name evidence="2" type="ORF">BS47DRAFT_1399871</name>
</gene>
<evidence type="ECO:0000256" key="1">
    <source>
        <dbReference type="SAM" id="MobiDB-lite"/>
    </source>
</evidence>
<organism evidence="2 3">
    <name type="scientific">Hydnum rufescens UP504</name>
    <dbReference type="NCBI Taxonomy" id="1448309"/>
    <lineage>
        <taxon>Eukaryota</taxon>
        <taxon>Fungi</taxon>
        <taxon>Dikarya</taxon>
        <taxon>Basidiomycota</taxon>
        <taxon>Agaricomycotina</taxon>
        <taxon>Agaricomycetes</taxon>
        <taxon>Cantharellales</taxon>
        <taxon>Hydnaceae</taxon>
        <taxon>Hydnum</taxon>
    </lineage>
</organism>
<reference evidence="2" key="1">
    <citation type="journal article" date="2020" name="Nat. Commun.">
        <title>Large-scale genome sequencing of mycorrhizal fungi provides insights into the early evolution of symbiotic traits.</title>
        <authorList>
            <person name="Miyauchi S."/>
            <person name="Kiss E."/>
            <person name="Kuo A."/>
            <person name="Drula E."/>
            <person name="Kohler A."/>
            <person name="Sanchez-Garcia M."/>
            <person name="Morin E."/>
            <person name="Andreopoulos B."/>
            <person name="Barry K.W."/>
            <person name="Bonito G."/>
            <person name="Buee M."/>
            <person name="Carver A."/>
            <person name="Chen C."/>
            <person name="Cichocki N."/>
            <person name="Clum A."/>
            <person name="Culley D."/>
            <person name="Crous P.W."/>
            <person name="Fauchery L."/>
            <person name="Girlanda M."/>
            <person name="Hayes R.D."/>
            <person name="Keri Z."/>
            <person name="LaButti K."/>
            <person name="Lipzen A."/>
            <person name="Lombard V."/>
            <person name="Magnuson J."/>
            <person name="Maillard F."/>
            <person name="Murat C."/>
            <person name="Nolan M."/>
            <person name="Ohm R.A."/>
            <person name="Pangilinan J."/>
            <person name="Pereira M.F."/>
            <person name="Perotto S."/>
            <person name="Peter M."/>
            <person name="Pfister S."/>
            <person name="Riley R."/>
            <person name="Sitrit Y."/>
            <person name="Stielow J.B."/>
            <person name="Szollosi G."/>
            <person name="Zifcakova L."/>
            <person name="Stursova M."/>
            <person name="Spatafora J.W."/>
            <person name="Tedersoo L."/>
            <person name="Vaario L.M."/>
            <person name="Yamada A."/>
            <person name="Yan M."/>
            <person name="Wang P."/>
            <person name="Xu J."/>
            <person name="Bruns T."/>
            <person name="Baldrian P."/>
            <person name="Vilgalys R."/>
            <person name="Dunand C."/>
            <person name="Henrissat B."/>
            <person name="Grigoriev I.V."/>
            <person name="Hibbett D."/>
            <person name="Nagy L.G."/>
            <person name="Martin F.M."/>
        </authorList>
    </citation>
    <scope>NUCLEOTIDE SEQUENCE</scope>
    <source>
        <strain evidence="2">UP504</strain>
    </source>
</reference>
<proteinExistence type="predicted"/>
<feature type="compositionally biased region" description="Low complexity" evidence="1">
    <location>
        <begin position="412"/>
        <end position="421"/>
    </location>
</feature>
<name>A0A9P6AHM9_9AGAM</name>
<dbReference type="Proteomes" id="UP000886523">
    <property type="component" value="Unassembled WGS sequence"/>
</dbReference>
<feature type="region of interest" description="Disordered" evidence="1">
    <location>
        <begin position="390"/>
        <end position="423"/>
    </location>
</feature>
<dbReference type="OrthoDB" id="3266461at2759"/>
<feature type="region of interest" description="Disordered" evidence="1">
    <location>
        <begin position="223"/>
        <end position="249"/>
    </location>
</feature>
<dbReference type="EMBL" id="MU129127">
    <property type="protein sequence ID" value="KAF9506037.1"/>
    <property type="molecule type" value="Genomic_DNA"/>
</dbReference>
<sequence length="779" mass="85725">MRKPQLFPGPSPQRVPPAAAQIFGMTPTNPICRYSRPSPAAAAESGASNVKTDFTKARASPGVLNPNAVVPAPTPSSVHHHQLTYKSASIPLGLTTLPGEFHRGLRASDLTIVLSPAREKARMRGAAAANRFNEAVMFNKPGTSSWNSFNALSGGLCDQGLVDGFLRPHSRAPPFNSPNSITWRAAISPLCKPPKLFPFPPVVPTSPRAVPTTLSPHEPSVLRHVHRPGIPWGEPRKTSPSTTGNRFSRGSHTAPCKLCQLPKANPIAATISADFSILDTIDSLRYAYGKHLVFCPTGIPSFLQSPADLPSQTHEPLALPPGSNLLDPSTVLDDCFKQGSPNELGFMKHVIADRVPRPCFLPSISSKHPFCLGPSGFGLIYPVLRSASAGKEQGPSKLQKEGPYRKRKRASNKAASKANEAARLRKRERSQMRLLEQQQRKAIVRAPEGWEQTDKRLTPPMLSMTLRLLLPVEYDPGNRAPTLVVDHEHRLVILRSFRDSRMMDEWMVSWLRVLDCFAAQTKITEPACPHRRGTFAQRLLGFNQANGNNNNIPFKMAFTVDYQTEIDSLIASSEFQLICEVLTKLLDQYFPAIAAKYRAADRFWRSETGNRVTLQFSLFFCVAINATVKSPVKTVPHRDFKNVAIGVCAIFVLGFFDDGETAWLVNFEAGIIIQLPTGIFLLYPSALIMHFNVNKNEFFSNEHPLKFVCTQKGEIPNALNSVPLCSINPGRASLVFFNPASFFYPLTTGFTTLEEARAAGLSGELDFAEEARSSFNKVS</sequence>
<protein>
    <submittedName>
        <fullName evidence="2">Uncharacterized protein</fullName>
    </submittedName>
</protein>
<evidence type="ECO:0000313" key="2">
    <source>
        <dbReference type="EMBL" id="KAF9506037.1"/>
    </source>
</evidence>
<evidence type="ECO:0000313" key="3">
    <source>
        <dbReference type="Proteomes" id="UP000886523"/>
    </source>
</evidence>
<accession>A0A9P6AHM9</accession>
<feature type="compositionally biased region" description="Polar residues" evidence="1">
    <location>
        <begin position="238"/>
        <end position="249"/>
    </location>
</feature>
<comment type="caution">
    <text evidence="2">The sequence shown here is derived from an EMBL/GenBank/DDBJ whole genome shotgun (WGS) entry which is preliminary data.</text>
</comment>